<dbReference type="InterPro" id="IPR042099">
    <property type="entry name" value="ANL_N_sf"/>
</dbReference>
<feature type="domain" description="Carrier" evidence="1">
    <location>
        <begin position="471"/>
        <end position="546"/>
    </location>
</feature>
<dbReference type="Pfam" id="PF00501">
    <property type="entry name" value="AMP-binding"/>
    <property type="match status" value="1"/>
</dbReference>
<accession>A0ABQ6BDX2</accession>
<sequence length="851" mass="93052">MGFGRPCRRARDHNGEGLPSLAAIIALDDGPLAVSDGTVSLHRLADLLRDAVEGEDRPGWLRHPFNQPLFTMFSSGTTGPPKCIQHGVGGTLLEHVKEHRLHCDLAPGDKLFFQTSCGWMMWNWQLSALASGVELVLYDGPLEGPDTFWGIVAEEGVTVFGTNPAYLHFCEQAAFSPRRTLNLSALRAVLSTGSILYPRQYDWVRDEVKATIPLQSISGGTDIIGCFVLGNPNLPVHRGEAQCRSLGLDVRSLPPPDDPQAAIGELVCANPFPSRPLGFRGDVDGRRFHATYFAQNPGFWTHGDLIEATPHGGWKLHGRSDGILNVRGIRVGTAEIYRILGAIEEILEAMAVEQQAEEEPGGTRMVLLIVLRKGLVLDNTLAKHIRSELARCGSAAFVPARIAQVDALPVTFSGKRSEAAARDAVNARTVRNRDALQNPQCLDTIAAHPVVRAPSAVTVSQAPTRGTKVIPDGDELRQELQAICERTLGVSPITWSDNLLEVGADSLAVVNLLLEIEGYAGHHLSLSAFLAAPSIEGVATILSVGAAPMAKRQADRLHLRVVDRDDREPVCQFLAQTIGKSAINATAWRRLFEHGWSNHERGFMLLDGDEVVGFLGTIAARRQVNGKATLVCNVSSWCVHPSYRGWGMALLAEALRDESVTYTAFTPAPISWSALLTQRFTPLETGRIFMPPLLHAETLFASNRPVISFDPAVVRARLSSEQRQIFDDHAPYDCLQLTVSDGGEHAYLVVKRRTQRLNARRLRGLGKVLPLGIPYSDILHCSAPALLLRHIERVKLAILWRQRTVALVAEARLFDVKPRGMMLAASTCYRSPLPVAGALDRLYSEIVLLPI</sequence>
<name>A0ABQ6BDX2_9BRAD</name>
<dbReference type="InterPro" id="IPR016181">
    <property type="entry name" value="Acyl_CoA_acyltransferase"/>
</dbReference>
<dbReference type="SUPFAM" id="SSF47336">
    <property type="entry name" value="ACP-like"/>
    <property type="match status" value="1"/>
</dbReference>
<dbReference type="PROSITE" id="PS50075">
    <property type="entry name" value="CARRIER"/>
    <property type="match status" value="1"/>
</dbReference>
<comment type="caution">
    <text evidence="2">The sequence shown here is derived from an EMBL/GenBank/DDBJ whole genome shotgun (WGS) entry which is preliminary data.</text>
</comment>
<dbReference type="SUPFAM" id="SSF55729">
    <property type="entry name" value="Acyl-CoA N-acyltransferases (Nat)"/>
    <property type="match status" value="1"/>
</dbReference>
<dbReference type="PANTHER" id="PTHR42921:SF1">
    <property type="entry name" value="ACETOACETYL-COA SYNTHETASE"/>
    <property type="match status" value="1"/>
</dbReference>
<dbReference type="EMBL" id="BSOW01000058">
    <property type="protein sequence ID" value="GLR91920.1"/>
    <property type="molecule type" value="Genomic_DNA"/>
</dbReference>
<dbReference type="PANTHER" id="PTHR42921">
    <property type="entry name" value="ACETOACETYL-COA SYNTHETASE"/>
    <property type="match status" value="1"/>
</dbReference>
<dbReference type="InterPro" id="IPR009081">
    <property type="entry name" value="PP-bd_ACP"/>
</dbReference>
<proteinExistence type="predicted"/>
<dbReference type="InterPro" id="IPR036736">
    <property type="entry name" value="ACP-like_sf"/>
</dbReference>
<dbReference type="SUPFAM" id="SSF56801">
    <property type="entry name" value="Acetyl-CoA synthetase-like"/>
    <property type="match status" value="1"/>
</dbReference>
<evidence type="ECO:0000313" key="3">
    <source>
        <dbReference type="Proteomes" id="UP001156905"/>
    </source>
</evidence>
<reference evidence="3" key="1">
    <citation type="journal article" date="2019" name="Int. J. Syst. Evol. Microbiol.">
        <title>The Global Catalogue of Microorganisms (GCM) 10K type strain sequencing project: providing services to taxonomists for standard genome sequencing and annotation.</title>
        <authorList>
            <consortium name="The Broad Institute Genomics Platform"/>
            <consortium name="The Broad Institute Genome Sequencing Center for Infectious Disease"/>
            <person name="Wu L."/>
            <person name="Ma J."/>
        </authorList>
    </citation>
    <scope>NUCLEOTIDE SEQUENCE [LARGE SCALE GENOMIC DNA]</scope>
    <source>
        <strain evidence="3">NBRC 102520</strain>
    </source>
</reference>
<dbReference type="Pfam" id="PF00550">
    <property type="entry name" value="PP-binding"/>
    <property type="match status" value="1"/>
</dbReference>
<dbReference type="Proteomes" id="UP001156905">
    <property type="component" value="Unassembled WGS sequence"/>
</dbReference>
<protein>
    <submittedName>
        <fullName evidence="2">Acetoacetyl-CoA synthetase</fullName>
    </submittedName>
</protein>
<dbReference type="Gene3D" id="3.40.50.12780">
    <property type="entry name" value="N-terminal domain of ligase-like"/>
    <property type="match status" value="1"/>
</dbReference>
<dbReference type="InterPro" id="IPR000873">
    <property type="entry name" value="AMP-dep_synth/lig_dom"/>
</dbReference>
<organism evidence="2 3">
    <name type="scientific">Bradyrhizobium iriomotense</name>
    <dbReference type="NCBI Taxonomy" id="441950"/>
    <lineage>
        <taxon>Bacteria</taxon>
        <taxon>Pseudomonadati</taxon>
        <taxon>Pseudomonadota</taxon>
        <taxon>Alphaproteobacteria</taxon>
        <taxon>Hyphomicrobiales</taxon>
        <taxon>Nitrobacteraceae</taxon>
        <taxon>Bradyrhizobium</taxon>
    </lineage>
</organism>
<dbReference type="InterPro" id="IPR045851">
    <property type="entry name" value="AMP-bd_C_sf"/>
</dbReference>
<dbReference type="Gene3D" id="3.40.630.30">
    <property type="match status" value="1"/>
</dbReference>
<evidence type="ECO:0000259" key="1">
    <source>
        <dbReference type="PROSITE" id="PS50075"/>
    </source>
</evidence>
<dbReference type="Gene3D" id="3.30.300.30">
    <property type="match status" value="1"/>
</dbReference>
<gene>
    <name evidence="2" type="ORF">GCM10007857_86380</name>
</gene>
<keyword evidence="3" id="KW-1185">Reference proteome</keyword>
<evidence type="ECO:0000313" key="2">
    <source>
        <dbReference type="EMBL" id="GLR91920.1"/>
    </source>
</evidence>
<dbReference type="Gene3D" id="1.10.1200.10">
    <property type="entry name" value="ACP-like"/>
    <property type="match status" value="1"/>
</dbReference>